<dbReference type="EMBL" id="GBXM01085892">
    <property type="protein sequence ID" value="JAH22685.1"/>
    <property type="molecule type" value="Transcribed_RNA"/>
</dbReference>
<name>A0A0E9R2G4_ANGAN</name>
<reference evidence="1" key="2">
    <citation type="journal article" date="2015" name="Fish Shellfish Immunol.">
        <title>Early steps in the European eel (Anguilla anguilla)-Vibrio vulnificus interaction in the gills: Role of the RtxA13 toxin.</title>
        <authorList>
            <person name="Callol A."/>
            <person name="Pajuelo D."/>
            <person name="Ebbesson L."/>
            <person name="Teles M."/>
            <person name="MacKenzie S."/>
            <person name="Amaro C."/>
        </authorList>
    </citation>
    <scope>NUCLEOTIDE SEQUENCE</scope>
</reference>
<protein>
    <submittedName>
        <fullName evidence="1">Uncharacterized protein</fullName>
    </submittedName>
</protein>
<reference evidence="1" key="1">
    <citation type="submission" date="2014-11" db="EMBL/GenBank/DDBJ databases">
        <authorList>
            <person name="Amaro Gonzalez C."/>
        </authorList>
    </citation>
    <scope>NUCLEOTIDE SEQUENCE</scope>
</reference>
<sequence length="13" mass="1483">MNSEKGFMSFAFS</sequence>
<proteinExistence type="predicted"/>
<organism evidence="1">
    <name type="scientific">Anguilla anguilla</name>
    <name type="common">European freshwater eel</name>
    <name type="synonym">Muraena anguilla</name>
    <dbReference type="NCBI Taxonomy" id="7936"/>
    <lineage>
        <taxon>Eukaryota</taxon>
        <taxon>Metazoa</taxon>
        <taxon>Chordata</taxon>
        <taxon>Craniata</taxon>
        <taxon>Vertebrata</taxon>
        <taxon>Euteleostomi</taxon>
        <taxon>Actinopterygii</taxon>
        <taxon>Neopterygii</taxon>
        <taxon>Teleostei</taxon>
        <taxon>Anguilliformes</taxon>
        <taxon>Anguillidae</taxon>
        <taxon>Anguilla</taxon>
    </lineage>
</organism>
<evidence type="ECO:0000313" key="1">
    <source>
        <dbReference type="EMBL" id="JAH22685.1"/>
    </source>
</evidence>
<accession>A0A0E9R2G4</accession>